<gene>
    <name evidence="6" type="ORF">BJ085DRAFT_5796</name>
</gene>
<dbReference type="InterPro" id="IPR001002">
    <property type="entry name" value="Chitin-bd_1"/>
</dbReference>
<feature type="domain" description="Chitin-binding type-1" evidence="5">
    <location>
        <begin position="185"/>
        <end position="218"/>
    </location>
</feature>
<feature type="disulfide bond" evidence="3">
    <location>
        <begin position="129"/>
        <end position="141"/>
    </location>
</feature>
<dbReference type="PROSITE" id="PS50941">
    <property type="entry name" value="CHIT_BIND_I_2"/>
    <property type="match status" value="4"/>
</dbReference>
<organism evidence="6 7">
    <name type="scientific">Dimargaris cristalligena</name>
    <dbReference type="NCBI Taxonomy" id="215637"/>
    <lineage>
        <taxon>Eukaryota</taxon>
        <taxon>Fungi</taxon>
        <taxon>Fungi incertae sedis</taxon>
        <taxon>Zoopagomycota</taxon>
        <taxon>Kickxellomycotina</taxon>
        <taxon>Dimargaritomycetes</taxon>
        <taxon>Dimargaritales</taxon>
        <taxon>Dimargaritaceae</taxon>
        <taxon>Dimargaris</taxon>
    </lineage>
</organism>
<dbReference type="Pfam" id="PF00187">
    <property type="entry name" value="Chitin_bind_1"/>
    <property type="match status" value="4"/>
</dbReference>
<feature type="disulfide bond" evidence="3">
    <location>
        <begin position="1"/>
        <end position="13"/>
    </location>
</feature>
<feature type="domain" description="Chitin-binding type-1" evidence="5">
    <location>
        <begin position="1"/>
        <end position="31"/>
    </location>
</feature>
<proteinExistence type="predicted"/>
<feature type="domain" description="Chitin-binding type-1" evidence="5">
    <location>
        <begin position="55"/>
        <end position="94"/>
    </location>
</feature>
<name>A0A4P9ZSL6_9FUNG</name>
<keyword evidence="1 3" id="KW-0147">Chitin-binding</keyword>
<feature type="disulfide bond" evidence="3">
    <location>
        <begin position="199"/>
        <end position="213"/>
    </location>
</feature>
<reference evidence="7" key="1">
    <citation type="journal article" date="2018" name="Nat. Microbiol.">
        <title>Leveraging single-cell genomics to expand the fungal tree of life.</title>
        <authorList>
            <person name="Ahrendt S.R."/>
            <person name="Quandt C.A."/>
            <person name="Ciobanu D."/>
            <person name="Clum A."/>
            <person name="Salamov A."/>
            <person name="Andreopoulos B."/>
            <person name="Cheng J.F."/>
            <person name="Woyke T."/>
            <person name="Pelin A."/>
            <person name="Henrissat B."/>
            <person name="Reynolds N.K."/>
            <person name="Benny G.L."/>
            <person name="Smith M.E."/>
            <person name="James T.Y."/>
            <person name="Grigoriev I.V."/>
        </authorList>
    </citation>
    <scope>NUCLEOTIDE SEQUENCE [LARGE SCALE GENOMIC DNA]</scope>
    <source>
        <strain evidence="7">RSA 468</strain>
    </source>
</reference>
<dbReference type="InterPro" id="IPR036861">
    <property type="entry name" value="Endochitinase-like_sf"/>
</dbReference>
<protein>
    <recommendedName>
        <fullName evidence="5">Chitin-binding type-1 domain-containing protein</fullName>
    </recommendedName>
</protein>
<evidence type="ECO:0000259" key="5">
    <source>
        <dbReference type="PROSITE" id="PS50941"/>
    </source>
</evidence>
<evidence type="ECO:0000256" key="4">
    <source>
        <dbReference type="SAM" id="MobiDB-lite"/>
    </source>
</evidence>
<accession>A0A4P9ZSL6</accession>
<dbReference type="PROSITE" id="PS00026">
    <property type="entry name" value="CHIT_BIND_I_1"/>
    <property type="match status" value="3"/>
</dbReference>
<feature type="non-terminal residue" evidence="6">
    <location>
        <position position="1"/>
    </location>
</feature>
<evidence type="ECO:0000313" key="6">
    <source>
        <dbReference type="EMBL" id="RKP36554.1"/>
    </source>
</evidence>
<evidence type="ECO:0000313" key="7">
    <source>
        <dbReference type="Proteomes" id="UP000268162"/>
    </source>
</evidence>
<dbReference type="FunFam" id="3.30.60.10:FF:000006">
    <property type="entry name" value="Agglutinin isolectin 1"/>
    <property type="match status" value="2"/>
</dbReference>
<dbReference type="SMART" id="SM00270">
    <property type="entry name" value="ChtBD1"/>
    <property type="match status" value="4"/>
</dbReference>
<evidence type="ECO:0000256" key="1">
    <source>
        <dbReference type="ARBA" id="ARBA00022669"/>
    </source>
</evidence>
<evidence type="ECO:0000256" key="2">
    <source>
        <dbReference type="ARBA" id="ARBA00023157"/>
    </source>
</evidence>
<dbReference type="Gene3D" id="3.30.60.10">
    <property type="entry name" value="Endochitinase-like"/>
    <property type="match status" value="4"/>
</dbReference>
<sequence length="218" mass="21520">CVADQCCSQWGWCGIGDTFCGTGCLNGPCSGNGGGNPQPTDTSAPPTNPTDVSTDGTCGSDKTCPDSQCCSQWGYCGVGDSFCGTGCQNGPCSGNGGGNPQPTNTDVSVPPTSPTDVSTDGTCGSNKTCPNSQCCSQWGYCGVGDGFCGTGCQNGPCSGNGGGIPQPTNTEVSVPPTSPTDVSTDGTCSPSKMCPDSQCCSQWGYCGVGDGFCGTGCQ</sequence>
<keyword evidence="7" id="KW-1185">Reference proteome</keyword>
<dbReference type="EMBL" id="ML002634">
    <property type="protein sequence ID" value="RKP36554.1"/>
    <property type="molecule type" value="Genomic_DNA"/>
</dbReference>
<dbReference type="PANTHER" id="PTHR47849">
    <property type="entry name" value="CHITIN-BINDING LECTIN 1"/>
    <property type="match status" value="1"/>
</dbReference>
<feature type="disulfide bond" evidence="3">
    <location>
        <begin position="64"/>
        <end position="76"/>
    </location>
</feature>
<feature type="disulfide bond" evidence="3">
    <location>
        <begin position="69"/>
        <end position="83"/>
    </location>
</feature>
<dbReference type="CDD" id="cd00035">
    <property type="entry name" value="ChtBD1"/>
    <property type="match status" value="2"/>
</dbReference>
<feature type="region of interest" description="Disordered" evidence="4">
    <location>
        <begin position="98"/>
        <end position="117"/>
    </location>
</feature>
<dbReference type="PANTHER" id="PTHR47849:SF8">
    <property type="entry name" value="LECTIN"/>
    <property type="match status" value="1"/>
</dbReference>
<feature type="non-terminal residue" evidence="6">
    <location>
        <position position="218"/>
    </location>
</feature>
<comment type="caution">
    <text evidence="3">Lacks conserved residue(s) required for the propagation of feature annotation.</text>
</comment>
<dbReference type="SUPFAM" id="SSF57016">
    <property type="entry name" value="Plant lectins/antimicrobial peptides"/>
    <property type="match status" value="4"/>
</dbReference>
<feature type="disulfide bond" evidence="3">
    <location>
        <begin position="194"/>
        <end position="206"/>
    </location>
</feature>
<keyword evidence="2 3" id="KW-1015">Disulfide bond</keyword>
<feature type="disulfide bond" evidence="3">
    <location>
        <begin position="134"/>
        <end position="148"/>
    </location>
</feature>
<dbReference type="AlphaFoldDB" id="A0A4P9ZSL6"/>
<feature type="domain" description="Chitin-binding type-1" evidence="5">
    <location>
        <begin position="120"/>
        <end position="159"/>
    </location>
</feature>
<dbReference type="GO" id="GO:0008061">
    <property type="term" value="F:chitin binding"/>
    <property type="evidence" value="ECO:0007669"/>
    <property type="project" value="UniProtKB-UniRule"/>
</dbReference>
<evidence type="ECO:0000256" key="3">
    <source>
        <dbReference type="PROSITE-ProRule" id="PRU00261"/>
    </source>
</evidence>
<dbReference type="InterPro" id="IPR018371">
    <property type="entry name" value="Chitin-binding_1_CS"/>
</dbReference>
<feature type="disulfide bond" evidence="3">
    <location>
        <begin position="6"/>
        <end position="20"/>
    </location>
</feature>
<dbReference type="Proteomes" id="UP000268162">
    <property type="component" value="Unassembled WGS sequence"/>
</dbReference>